<feature type="region of interest" description="Disordered" evidence="1">
    <location>
        <begin position="235"/>
        <end position="256"/>
    </location>
</feature>
<feature type="compositionally biased region" description="Polar residues" evidence="1">
    <location>
        <begin position="331"/>
        <end position="351"/>
    </location>
</feature>
<feature type="region of interest" description="Disordered" evidence="1">
    <location>
        <begin position="297"/>
        <end position="359"/>
    </location>
</feature>
<dbReference type="AlphaFoldDB" id="A0A085MU89"/>
<dbReference type="EMBL" id="KL367648">
    <property type="protein sequence ID" value="KFD60785.1"/>
    <property type="molecule type" value="Genomic_DNA"/>
</dbReference>
<accession>A0A085MU89</accession>
<proteinExistence type="predicted"/>
<sequence>MNHSLYETGRHSPVGLPGRPIVYPERNERAIIEGTLFVCLVVHVREAVAQFKPKERNHPLRPFAPLPSSQGERNCSLLQRWTFNPTAALPEKLFAQQFAESFEIGRSFRLRISYAKKQREVVVADVSVEKADHRRKGVSKIRFPKLSKGRGEMADRSGDAEMKEETADSWREEEQRSLPLLEENGTSGSCDQIGQLVSEALAVAKEQLTSGDHGAEPLVDEGPIGTLHLQADGVTLPTGESEEQEQVELEGSGMNNEQKTIVQRSIAKVEKVVETTLLASTKVETADGQWQPALGHSLEKEEDQSPPPPPPVPTSESEEEVVVVNGRDTRLNASTQEKAATEATNDVSTRTWPDGSDDEINAANAEQKIANVAEVETAAGGVETSVYSDKLASMTLTEGEEQKVDSAPNDEPIPMIDDGSPEAGAALTAAESLDGGGKEATDKNGQQLKDNNGSDSASRGARFRQRMKHACSLI</sequence>
<feature type="compositionally biased region" description="Basic residues" evidence="1">
    <location>
        <begin position="461"/>
        <end position="474"/>
    </location>
</feature>
<dbReference type="Proteomes" id="UP000030758">
    <property type="component" value="Unassembled WGS sequence"/>
</dbReference>
<evidence type="ECO:0000313" key="2">
    <source>
        <dbReference type="EMBL" id="KFD60785.1"/>
    </source>
</evidence>
<reference evidence="2" key="1">
    <citation type="journal article" date="2014" name="Nat. Genet.">
        <title>Genome and transcriptome of the porcine whipworm Trichuris suis.</title>
        <authorList>
            <person name="Jex A.R."/>
            <person name="Nejsum P."/>
            <person name="Schwarz E.M."/>
            <person name="Hu L."/>
            <person name="Young N.D."/>
            <person name="Hall R.S."/>
            <person name="Korhonen P.K."/>
            <person name="Liao S."/>
            <person name="Thamsborg S."/>
            <person name="Xia J."/>
            <person name="Xu P."/>
            <person name="Wang S."/>
            <person name="Scheerlinck J.P."/>
            <person name="Hofmann A."/>
            <person name="Sternberg P.W."/>
            <person name="Wang J."/>
            <person name="Gasser R.B."/>
        </authorList>
    </citation>
    <scope>NUCLEOTIDE SEQUENCE [LARGE SCALE GENOMIC DNA]</scope>
    <source>
        <strain evidence="2">DCEP-RM93F</strain>
    </source>
</reference>
<feature type="region of interest" description="Disordered" evidence="1">
    <location>
        <begin position="398"/>
        <end position="474"/>
    </location>
</feature>
<protein>
    <submittedName>
        <fullName evidence="2">Uncharacterized protein</fullName>
    </submittedName>
</protein>
<name>A0A085MU89_9BILA</name>
<feature type="region of interest" description="Disordered" evidence="1">
    <location>
        <begin position="147"/>
        <end position="175"/>
    </location>
</feature>
<gene>
    <name evidence="2" type="ORF">M514_05911</name>
</gene>
<feature type="compositionally biased region" description="Basic and acidic residues" evidence="1">
    <location>
        <begin position="149"/>
        <end position="175"/>
    </location>
</feature>
<feature type="compositionally biased region" description="Polar residues" evidence="1">
    <location>
        <begin position="443"/>
        <end position="457"/>
    </location>
</feature>
<evidence type="ECO:0000256" key="1">
    <source>
        <dbReference type="SAM" id="MobiDB-lite"/>
    </source>
</evidence>
<organism evidence="2">
    <name type="scientific">Trichuris suis</name>
    <name type="common">pig whipworm</name>
    <dbReference type="NCBI Taxonomy" id="68888"/>
    <lineage>
        <taxon>Eukaryota</taxon>
        <taxon>Metazoa</taxon>
        <taxon>Ecdysozoa</taxon>
        <taxon>Nematoda</taxon>
        <taxon>Enoplea</taxon>
        <taxon>Dorylaimia</taxon>
        <taxon>Trichinellida</taxon>
        <taxon>Trichuridae</taxon>
        <taxon>Trichuris</taxon>
    </lineage>
</organism>